<name>A0A5B8W7C2_9SPHI</name>
<dbReference type="GO" id="GO:0009055">
    <property type="term" value="F:electron transfer activity"/>
    <property type="evidence" value="ECO:0007669"/>
    <property type="project" value="InterPro"/>
</dbReference>
<evidence type="ECO:0000259" key="7">
    <source>
        <dbReference type="Pfam" id="PF01292"/>
    </source>
</evidence>
<sequence>MAIIEPIREDVTHPGHIKKYSAPLRLWHWANTIVISGSLLTVLINATITDRRPVTALVKDELKHAGAAVTDDQAGSVAHALGDSVWSIHTYFGYALAALLLFRLVLEFFQLADQKFIGRIKGAYRHFQTTKKERELAKHELVVKSIYAVFYLLLIIMALTGLFLAFEDLLAPFKSIRHSVKEVHGFCMYLIIAFIVVHIAGVFLAERKDDGKGMVSDMINGGK</sequence>
<evidence type="ECO:0000256" key="3">
    <source>
        <dbReference type="ARBA" id="ARBA00022692"/>
    </source>
</evidence>
<dbReference type="OrthoDB" id="5615941at2"/>
<evidence type="ECO:0000256" key="1">
    <source>
        <dbReference type="ARBA" id="ARBA00004651"/>
    </source>
</evidence>
<dbReference type="PANTHER" id="PTHR30485">
    <property type="entry name" value="NI/FE-HYDROGENASE 1 B-TYPE CYTOCHROME SUBUNIT"/>
    <property type="match status" value="1"/>
</dbReference>
<dbReference type="RefSeq" id="WP_147057839.1">
    <property type="nucleotide sequence ID" value="NZ_CP042437.1"/>
</dbReference>
<dbReference type="PANTHER" id="PTHR30485:SF0">
    <property type="entry name" value="NI_FE-HYDROGENASE 1 B-TYPE CYTOCHROME SUBUNIT-RELATED"/>
    <property type="match status" value="1"/>
</dbReference>
<keyword evidence="2" id="KW-1003">Cell membrane</keyword>
<dbReference type="InterPro" id="IPR051542">
    <property type="entry name" value="Hydrogenase_cytochrome"/>
</dbReference>
<proteinExistence type="predicted"/>
<dbReference type="GO" id="GO:0022904">
    <property type="term" value="P:respiratory electron transport chain"/>
    <property type="evidence" value="ECO:0007669"/>
    <property type="project" value="InterPro"/>
</dbReference>
<dbReference type="AlphaFoldDB" id="A0A5B8W7C2"/>
<dbReference type="EMBL" id="CP042437">
    <property type="protein sequence ID" value="QEC78826.1"/>
    <property type="molecule type" value="Genomic_DNA"/>
</dbReference>
<feature type="transmembrane region" description="Helical" evidence="6">
    <location>
        <begin position="141"/>
        <end position="166"/>
    </location>
</feature>
<protein>
    <submittedName>
        <fullName evidence="8">Cytochrome b/b6 domain-containing protein</fullName>
    </submittedName>
</protein>
<feature type="domain" description="Cytochrome b561 bacterial/Ni-hydrogenase" evidence="7">
    <location>
        <begin position="20"/>
        <end position="216"/>
    </location>
</feature>
<dbReference type="Pfam" id="PF01292">
    <property type="entry name" value="Ni_hydr_CYTB"/>
    <property type="match status" value="1"/>
</dbReference>
<dbReference type="GO" id="GO:0005886">
    <property type="term" value="C:plasma membrane"/>
    <property type="evidence" value="ECO:0007669"/>
    <property type="project" value="UniProtKB-SubCell"/>
</dbReference>
<organism evidence="8 9">
    <name type="scientific">Mucilaginibacter ginsenosidivorax</name>
    <dbReference type="NCBI Taxonomy" id="862126"/>
    <lineage>
        <taxon>Bacteria</taxon>
        <taxon>Pseudomonadati</taxon>
        <taxon>Bacteroidota</taxon>
        <taxon>Sphingobacteriia</taxon>
        <taxon>Sphingobacteriales</taxon>
        <taxon>Sphingobacteriaceae</taxon>
        <taxon>Mucilaginibacter</taxon>
    </lineage>
</organism>
<evidence type="ECO:0000256" key="6">
    <source>
        <dbReference type="SAM" id="Phobius"/>
    </source>
</evidence>
<feature type="transmembrane region" description="Helical" evidence="6">
    <location>
        <begin position="91"/>
        <end position="112"/>
    </location>
</feature>
<evidence type="ECO:0000256" key="4">
    <source>
        <dbReference type="ARBA" id="ARBA00022989"/>
    </source>
</evidence>
<accession>A0A5B8W7C2</accession>
<evidence type="ECO:0000256" key="2">
    <source>
        <dbReference type="ARBA" id="ARBA00022475"/>
    </source>
</evidence>
<dbReference type="Proteomes" id="UP000321362">
    <property type="component" value="Chromosome"/>
</dbReference>
<feature type="transmembrane region" description="Helical" evidence="6">
    <location>
        <begin position="26"/>
        <end position="48"/>
    </location>
</feature>
<reference evidence="8 9" key="1">
    <citation type="journal article" date="2013" name="J. Microbiol.">
        <title>Mucilaginibacter ginsenosidivorax sp. nov., with ginsenoside converting activity isolated from sediment.</title>
        <authorList>
            <person name="Kim J.K."/>
            <person name="Choi T.E."/>
            <person name="Liu Q.M."/>
            <person name="Park H.Y."/>
            <person name="Yi T.H."/>
            <person name="Yoon M.H."/>
            <person name="Kim S.C."/>
            <person name="Im W.T."/>
        </authorList>
    </citation>
    <scope>NUCLEOTIDE SEQUENCE [LARGE SCALE GENOMIC DNA]</scope>
    <source>
        <strain evidence="8 9">KHI28</strain>
    </source>
</reference>
<gene>
    <name evidence="8" type="ORF">FSB76_23790</name>
</gene>
<dbReference type="SUPFAM" id="SSF81342">
    <property type="entry name" value="Transmembrane di-heme cytochromes"/>
    <property type="match status" value="1"/>
</dbReference>
<dbReference type="KEGG" id="mgk:FSB76_23790"/>
<keyword evidence="3 6" id="KW-0812">Transmembrane</keyword>
<dbReference type="GO" id="GO:0020037">
    <property type="term" value="F:heme binding"/>
    <property type="evidence" value="ECO:0007669"/>
    <property type="project" value="TreeGrafter"/>
</dbReference>
<keyword evidence="4 6" id="KW-1133">Transmembrane helix</keyword>
<feature type="transmembrane region" description="Helical" evidence="6">
    <location>
        <begin position="186"/>
        <end position="205"/>
    </location>
</feature>
<evidence type="ECO:0000256" key="5">
    <source>
        <dbReference type="ARBA" id="ARBA00023136"/>
    </source>
</evidence>
<dbReference type="InterPro" id="IPR011577">
    <property type="entry name" value="Cyt_b561_bac/Ni-Hgenase"/>
</dbReference>
<dbReference type="InterPro" id="IPR016174">
    <property type="entry name" value="Di-haem_cyt_TM"/>
</dbReference>
<comment type="subcellular location">
    <subcellularLocation>
        <location evidence="1">Cell membrane</location>
        <topology evidence="1">Multi-pass membrane protein</topology>
    </subcellularLocation>
</comment>
<evidence type="ECO:0000313" key="8">
    <source>
        <dbReference type="EMBL" id="QEC78826.1"/>
    </source>
</evidence>
<dbReference type="Gene3D" id="1.20.950.20">
    <property type="entry name" value="Transmembrane di-heme cytochromes, Chain C"/>
    <property type="match status" value="1"/>
</dbReference>
<keyword evidence="5 6" id="KW-0472">Membrane</keyword>
<evidence type="ECO:0000313" key="9">
    <source>
        <dbReference type="Proteomes" id="UP000321362"/>
    </source>
</evidence>
<keyword evidence="9" id="KW-1185">Reference proteome</keyword>